<dbReference type="GO" id="GO:0031369">
    <property type="term" value="F:translation initiation factor binding"/>
    <property type="evidence" value="ECO:0007669"/>
    <property type="project" value="TreeGrafter"/>
</dbReference>
<gene>
    <name evidence="1" type="ORF">ECU10_0700</name>
</gene>
<reference evidence="1" key="1">
    <citation type="journal article" date="2013" name="Eukaryot. Cell">
        <title>Extremely Reduced Levels of Heterozygosity in the Vertebrate Pathogen Encephalitozoon cuniculi.</title>
        <authorList>
            <person name="Selman M."/>
            <person name="Sak B."/>
            <person name="Kvac M."/>
            <person name="Farinelli L."/>
            <person name="Weiss L.M."/>
            <person name="Corradi N."/>
        </authorList>
    </citation>
    <scope>NUCLEOTIDE SEQUENCE</scope>
</reference>
<dbReference type="VEuPathDB" id="MicrosporidiaDB:AEWD_100610"/>
<keyword evidence="1" id="KW-0396">Initiation factor</keyword>
<name>M1KAM2_ENCCN</name>
<dbReference type="SUPFAM" id="SSF53448">
    <property type="entry name" value="Nucleotide-diphospho-sugar transferases"/>
    <property type="match status" value="1"/>
</dbReference>
<dbReference type="InterPro" id="IPR029044">
    <property type="entry name" value="Nucleotide-diphossugar_trans"/>
</dbReference>
<dbReference type="GO" id="GO:0005851">
    <property type="term" value="C:eukaryotic translation initiation factor 2B complex"/>
    <property type="evidence" value="ECO:0007669"/>
    <property type="project" value="TreeGrafter"/>
</dbReference>
<dbReference type="VEuPathDB" id="MicrosporidiaDB:M970_100610"/>
<sequence>MVPAINKKISRGPFNLMETRNIKNFIRENREIVLLICDFYETKHIPTEMTTLKKNLSLFPVANIPMIEYVLSSLCDQKFFNVVLAGNNCEEVIEHVKGTELDEKMNIISFDCDGKSLGDIMRHIDENGLEFDDLLIIYANHYTNYPFRNVVSRHKEDKSFVMTLFLHPNESNSKVSHLYGFRNNEIIFYNKCVNEKHDSEKVRDAIESGGTVEFTASLSSPTIAVVSSAIFPLFTENFDFRTLGDLVGGILGFNAYNFKIMCCRQSDIDVSGGLEHLSVERRNGFYSKEIITLYDYFKFNEDVREGKAVDLLRFKCRNSGDLRNFVQVESNFFFDIPEVEFHEPISNTVIGCDLRFKMDYFIKNSVVGHGCFIGGNIDRCIIWDDVSVEEDFIDHIVFSEGRVIHYNHLEEETDEDEEEDKPKRGTSFFDDVVLYLLSVVGREDLDKVDMDDVVKQITLLRIVRNASDLDLIEAFSMFLVEMIDLNDIDGSTIKSSMFFSVLDGHMEETEKQEMLMDLIIQGLGECPQAAKKDVVFKYGYLLVEDGIISRSVFKRYNSVLKTWASSDSG</sequence>
<accession>M1KAM2</accession>
<dbReference type="Gene3D" id="3.90.550.10">
    <property type="entry name" value="Spore Coat Polysaccharide Biosynthesis Protein SpsA, Chain A"/>
    <property type="match status" value="1"/>
</dbReference>
<evidence type="ECO:0000313" key="1">
    <source>
        <dbReference type="EMBL" id="AGE96265.1"/>
    </source>
</evidence>
<dbReference type="VEuPathDB" id="MicrosporidiaDB:AEWQ_100610"/>
<dbReference type="VEuPathDB" id="MicrosporidiaDB:ECU10_0700"/>
<proteinExistence type="predicted"/>
<keyword evidence="1" id="KW-0648">Protein biosynthesis</keyword>
<dbReference type="PANTHER" id="PTHR45887:SF1">
    <property type="entry name" value="TRANSLATION INITIATION FACTOR EIF-2B SUBUNIT EPSILON"/>
    <property type="match status" value="1"/>
</dbReference>
<dbReference type="EMBL" id="KC513615">
    <property type="protein sequence ID" value="AGE96265.1"/>
    <property type="molecule type" value="Genomic_DNA"/>
</dbReference>
<dbReference type="GO" id="GO:0003743">
    <property type="term" value="F:translation initiation factor activity"/>
    <property type="evidence" value="ECO:0007669"/>
    <property type="project" value="UniProtKB-KW"/>
</dbReference>
<organism evidence="1">
    <name type="scientific">Encephalitozoon cuniculi</name>
    <name type="common">Microsporidian parasite</name>
    <dbReference type="NCBI Taxonomy" id="6035"/>
    <lineage>
        <taxon>Eukaryota</taxon>
        <taxon>Fungi</taxon>
        <taxon>Fungi incertae sedis</taxon>
        <taxon>Microsporidia</taxon>
        <taxon>Unikaryonidae</taxon>
        <taxon>Encephalitozoon</taxon>
    </lineage>
</organism>
<protein>
    <submittedName>
        <fullName evidence="1">Translation initiation factor eif-2b epsilon subunit</fullName>
    </submittedName>
</protein>
<dbReference type="PANTHER" id="PTHR45887">
    <property type="entry name" value="TRANSLATION INITIATION FACTOR EIF-2B SUBUNIT EPSILON"/>
    <property type="match status" value="1"/>
</dbReference>
<dbReference type="InterPro" id="IPR051956">
    <property type="entry name" value="eIF2B_epsilon"/>
</dbReference>
<dbReference type="AlphaFoldDB" id="M1KAM2"/>
<dbReference type="VEuPathDB" id="MicrosporidiaDB:AEWR_100610"/>
<dbReference type="GO" id="GO:0005085">
    <property type="term" value="F:guanyl-nucleotide exchange factor activity"/>
    <property type="evidence" value="ECO:0007669"/>
    <property type="project" value="TreeGrafter"/>
</dbReference>